<comment type="caution">
    <text evidence="1">The sequence shown here is derived from an EMBL/GenBank/DDBJ whole genome shotgun (WGS) entry which is preliminary data.</text>
</comment>
<keyword evidence="2" id="KW-1185">Reference proteome</keyword>
<protein>
    <submittedName>
        <fullName evidence="1">DUF982 domain-containing protein</fullName>
    </submittedName>
</protein>
<evidence type="ECO:0000313" key="2">
    <source>
        <dbReference type="Proteomes" id="UP001597373"/>
    </source>
</evidence>
<gene>
    <name evidence="1" type="ORF">ACFSMZ_14945</name>
</gene>
<evidence type="ECO:0000313" key="1">
    <source>
        <dbReference type="EMBL" id="MFD2261044.1"/>
    </source>
</evidence>
<accession>A0ABW5DM49</accession>
<proteinExistence type="predicted"/>
<dbReference type="Gene3D" id="6.10.250.730">
    <property type="match status" value="1"/>
</dbReference>
<organism evidence="1 2">
    <name type="scientific">Chelativorans composti</name>
    <dbReference type="NCBI Taxonomy" id="768533"/>
    <lineage>
        <taxon>Bacteria</taxon>
        <taxon>Pseudomonadati</taxon>
        <taxon>Pseudomonadota</taxon>
        <taxon>Alphaproteobacteria</taxon>
        <taxon>Hyphomicrobiales</taxon>
        <taxon>Phyllobacteriaceae</taxon>
        <taxon>Chelativorans</taxon>
    </lineage>
</organism>
<sequence>MVRRHLKARKKLLSCLQGKCDVEAARKAFIAAAKEAELLSDRAGHFRGG</sequence>
<name>A0ABW5DM49_9HYPH</name>
<dbReference type="Proteomes" id="UP001597373">
    <property type="component" value="Unassembled WGS sequence"/>
</dbReference>
<dbReference type="RefSeq" id="WP_378188899.1">
    <property type="nucleotide sequence ID" value="NZ_BAABGS010000017.1"/>
</dbReference>
<dbReference type="InterPro" id="IPR010385">
    <property type="entry name" value="DUF982"/>
</dbReference>
<reference evidence="2" key="1">
    <citation type="journal article" date="2019" name="Int. J. Syst. Evol. Microbiol.">
        <title>The Global Catalogue of Microorganisms (GCM) 10K type strain sequencing project: providing services to taxonomists for standard genome sequencing and annotation.</title>
        <authorList>
            <consortium name="The Broad Institute Genomics Platform"/>
            <consortium name="The Broad Institute Genome Sequencing Center for Infectious Disease"/>
            <person name="Wu L."/>
            <person name="Ma J."/>
        </authorList>
    </citation>
    <scope>NUCLEOTIDE SEQUENCE [LARGE SCALE GENOMIC DNA]</scope>
    <source>
        <strain evidence="2">KCTC 23707</strain>
    </source>
</reference>
<dbReference type="EMBL" id="JBHUIR010000059">
    <property type="protein sequence ID" value="MFD2261044.1"/>
    <property type="molecule type" value="Genomic_DNA"/>
</dbReference>
<dbReference type="Pfam" id="PF06169">
    <property type="entry name" value="DUF982"/>
    <property type="match status" value="1"/>
</dbReference>